<proteinExistence type="predicted"/>
<dbReference type="OrthoDB" id="7204167at2"/>
<reference evidence="1 2" key="1">
    <citation type="submission" date="2015-12" db="EMBL/GenBank/DDBJ databases">
        <title>Genome sequence of Thalassospira lucentensis MCCC 1A02072.</title>
        <authorList>
            <person name="Lu L."/>
            <person name="Lai Q."/>
            <person name="Shao Z."/>
            <person name="Qian P."/>
        </authorList>
    </citation>
    <scope>NUCLEOTIDE SEQUENCE [LARGE SCALE GENOMIC DNA]</scope>
    <source>
        <strain evidence="1 2">MCCC 1A02072</strain>
    </source>
</reference>
<evidence type="ECO:0000313" key="2">
    <source>
        <dbReference type="Proteomes" id="UP000076335"/>
    </source>
</evidence>
<dbReference type="Gene3D" id="3.10.129.10">
    <property type="entry name" value="Hotdog Thioesterase"/>
    <property type="match status" value="1"/>
</dbReference>
<gene>
    <name evidence="1" type="ORF">AUP42_08215</name>
</gene>
<accession>A0A154L043</accession>
<dbReference type="Pfam" id="PF13279">
    <property type="entry name" value="4HBT_2"/>
    <property type="match status" value="1"/>
</dbReference>
<dbReference type="RefSeq" id="WP_062953523.1">
    <property type="nucleotide sequence ID" value="NZ_LPVY01000025.1"/>
</dbReference>
<dbReference type="EMBL" id="LPVY01000025">
    <property type="protein sequence ID" value="KZB60527.1"/>
    <property type="molecule type" value="Genomic_DNA"/>
</dbReference>
<dbReference type="SUPFAM" id="SSF54637">
    <property type="entry name" value="Thioesterase/thiol ester dehydrase-isomerase"/>
    <property type="match status" value="1"/>
</dbReference>
<dbReference type="CDD" id="cd00586">
    <property type="entry name" value="4HBT"/>
    <property type="match status" value="1"/>
</dbReference>
<dbReference type="Proteomes" id="UP000076335">
    <property type="component" value="Unassembled WGS sequence"/>
</dbReference>
<evidence type="ECO:0000313" key="1">
    <source>
        <dbReference type="EMBL" id="KZB60527.1"/>
    </source>
</evidence>
<dbReference type="InterPro" id="IPR029069">
    <property type="entry name" value="HotDog_dom_sf"/>
</dbReference>
<dbReference type="AlphaFoldDB" id="A0A154L043"/>
<protein>
    <submittedName>
        <fullName evidence="1">Thioesterase</fullName>
    </submittedName>
</protein>
<sequence length="143" mass="16122">MTAFTYAQKVLFQHCDPAGIVFYPRYFEMINATVEEWFEARIGFSFAQMHGVDEVAVPTAGLQIAFKAPSRLGEMLEFRLVPKRLGRSSLDLEITAVCGDEQRLSMTATLVFTRRGAGKSVPWPDDLRAKIDNEINEMVEKDA</sequence>
<organism evidence="1 2">
    <name type="scientific">Thalassospira lucentensis</name>
    <dbReference type="NCBI Taxonomy" id="168935"/>
    <lineage>
        <taxon>Bacteria</taxon>
        <taxon>Pseudomonadati</taxon>
        <taxon>Pseudomonadota</taxon>
        <taxon>Alphaproteobacteria</taxon>
        <taxon>Rhodospirillales</taxon>
        <taxon>Thalassospiraceae</taxon>
        <taxon>Thalassospira</taxon>
    </lineage>
</organism>
<name>A0A154L043_9PROT</name>
<comment type="caution">
    <text evidence="1">The sequence shown here is derived from an EMBL/GenBank/DDBJ whole genome shotgun (WGS) entry which is preliminary data.</text>
</comment>